<gene>
    <name evidence="5" type="ORF">DVK44_23910</name>
</gene>
<dbReference type="InterPro" id="IPR003439">
    <property type="entry name" value="ABC_transporter-like_ATP-bd"/>
</dbReference>
<dbReference type="GO" id="GO:0005524">
    <property type="term" value="F:ATP binding"/>
    <property type="evidence" value="ECO:0007669"/>
    <property type="project" value="UniProtKB-KW"/>
</dbReference>
<dbReference type="EMBL" id="CP031194">
    <property type="protein sequence ID" value="AXG80203.1"/>
    <property type="molecule type" value="Genomic_DNA"/>
</dbReference>
<keyword evidence="3 5" id="KW-0067">ATP-binding</keyword>
<dbReference type="Proteomes" id="UP000253868">
    <property type="component" value="Chromosome"/>
</dbReference>
<dbReference type="GO" id="GO:0016887">
    <property type="term" value="F:ATP hydrolysis activity"/>
    <property type="evidence" value="ECO:0007669"/>
    <property type="project" value="InterPro"/>
</dbReference>
<dbReference type="InterPro" id="IPR051782">
    <property type="entry name" value="ABC_Transporter_VariousFunc"/>
</dbReference>
<keyword evidence="1" id="KW-0813">Transport</keyword>
<dbReference type="PANTHER" id="PTHR42939:SF1">
    <property type="entry name" value="ABC TRANSPORTER ATP-BINDING PROTEIN ALBC-RELATED"/>
    <property type="match status" value="1"/>
</dbReference>
<evidence type="ECO:0000256" key="1">
    <source>
        <dbReference type="ARBA" id="ARBA00022448"/>
    </source>
</evidence>
<keyword evidence="6" id="KW-1185">Reference proteome</keyword>
<dbReference type="Gene3D" id="3.40.50.300">
    <property type="entry name" value="P-loop containing nucleotide triphosphate hydrolases"/>
    <property type="match status" value="1"/>
</dbReference>
<dbReference type="PANTHER" id="PTHR42939">
    <property type="entry name" value="ABC TRANSPORTER ATP-BINDING PROTEIN ALBC-RELATED"/>
    <property type="match status" value="1"/>
</dbReference>
<evidence type="ECO:0000256" key="3">
    <source>
        <dbReference type="ARBA" id="ARBA00022840"/>
    </source>
</evidence>
<keyword evidence="2" id="KW-0547">Nucleotide-binding</keyword>
<evidence type="ECO:0000256" key="2">
    <source>
        <dbReference type="ARBA" id="ARBA00022741"/>
    </source>
</evidence>
<dbReference type="InterPro" id="IPR027417">
    <property type="entry name" value="P-loop_NTPase"/>
</dbReference>
<evidence type="ECO:0000259" key="4">
    <source>
        <dbReference type="PROSITE" id="PS50893"/>
    </source>
</evidence>
<accession>A0A345HU29</accession>
<dbReference type="SUPFAM" id="SSF52540">
    <property type="entry name" value="P-loop containing nucleoside triphosphate hydrolases"/>
    <property type="match status" value="1"/>
</dbReference>
<protein>
    <submittedName>
        <fullName evidence="5">ABC transporter ATP-binding protein</fullName>
    </submittedName>
</protein>
<feature type="domain" description="ABC transporter" evidence="4">
    <location>
        <begin position="5"/>
        <end position="224"/>
    </location>
</feature>
<reference evidence="6" key="1">
    <citation type="submission" date="2018-07" db="EMBL/GenBank/DDBJ databases">
        <authorList>
            <person name="Zhao J."/>
        </authorList>
    </citation>
    <scope>NUCLEOTIDE SEQUENCE [LARGE SCALE GENOMIC DNA]</scope>
    <source>
        <strain evidence="6">GSSD-12</strain>
    </source>
</reference>
<dbReference type="PROSITE" id="PS50893">
    <property type="entry name" value="ABC_TRANSPORTER_2"/>
    <property type="match status" value="1"/>
</dbReference>
<organism evidence="5 6">
    <name type="scientific">Streptomyces paludis</name>
    <dbReference type="NCBI Taxonomy" id="2282738"/>
    <lineage>
        <taxon>Bacteria</taxon>
        <taxon>Bacillati</taxon>
        <taxon>Actinomycetota</taxon>
        <taxon>Actinomycetes</taxon>
        <taxon>Kitasatosporales</taxon>
        <taxon>Streptomycetaceae</taxon>
        <taxon>Streptomyces</taxon>
    </lineage>
</organism>
<dbReference type="InterPro" id="IPR003593">
    <property type="entry name" value="AAA+_ATPase"/>
</dbReference>
<evidence type="ECO:0000313" key="5">
    <source>
        <dbReference type="EMBL" id="AXG80203.1"/>
    </source>
</evidence>
<dbReference type="SMART" id="SM00382">
    <property type="entry name" value="AAA"/>
    <property type="match status" value="1"/>
</dbReference>
<dbReference type="Pfam" id="PF00005">
    <property type="entry name" value="ABC_tran"/>
    <property type="match status" value="1"/>
</dbReference>
<dbReference type="KEGG" id="spad:DVK44_23910"/>
<proteinExistence type="predicted"/>
<evidence type="ECO:0000313" key="6">
    <source>
        <dbReference type="Proteomes" id="UP000253868"/>
    </source>
</evidence>
<name>A0A345HU29_9ACTN</name>
<dbReference type="OrthoDB" id="6198786at2"/>
<dbReference type="RefSeq" id="WP_114661613.1">
    <property type="nucleotide sequence ID" value="NZ_CP031194.1"/>
</dbReference>
<sequence>MSVVLQMTGVRHGYDDRVILNRVDLSVAAGECVTLLGENGSGKSTLLRLAAGRETPKEGTVSVLGSTASEDDVTLRGKVAVVLDSGVAYPDLSVREHLMLVALAHGLGAAAAETVDEVLAEHRLDGRAEAFPHQLSSGQTQLMALAQAFIRPCALLILDEPEQRIDADGRRRLAERLRAAKAEGTAVLLATHDRTLAAAAADTAYTVSGEGLLVPERVERANGG</sequence>
<dbReference type="AlphaFoldDB" id="A0A345HU29"/>